<evidence type="ECO:0000313" key="2">
    <source>
        <dbReference type="Proteomes" id="UP001519308"/>
    </source>
</evidence>
<dbReference type="Gene3D" id="1.20.1260.10">
    <property type="match status" value="1"/>
</dbReference>
<proteinExistence type="predicted"/>
<reference evidence="1 2" key="1">
    <citation type="submission" date="2021-03" db="EMBL/GenBank/DDBJ databases">
        <title>Genomic Encyclopedia of Type Strains, Phase IV (KMG-IV): sequencing the most valuable type-strain genomes for metagenomic binning, comparative biology and taxonomic classification.</title>
        <authorList>
            <person name="Goeker M."/>
        </authorList>
    </citation>
    <scope>NUCLEOTIDE SEQUENCE [LARGE SCALE GENOMIC DNA]</scope>
    <source>
        <strain evidence="1 2">DSM 28650</strain>
    </source>
</reference>
<protein>
    <recommendedName>
        <fullName evidence="3">Spore coat protein</fullName>
    </recommendedName>
</protein>
<organism evidence="1 2">
    <name type="scientific">Clostridium punense</name>
    <dbReference type="NCBI Taxonomy" id="1054297"/>
    <lineage>
        <taxon>Bacteria</taxon>
        <taxon>Bacillati</taxon>
        <taxon>Bacillota</taxon>
        <taxon>Clostridia</taxon>
        <taxon>Eubacteriales</taxon>
        <taxon>Clostridiaceae</taxon>
        <taxon>Clostridium</taxon>
    </lineage>
</organism>
<dbReference type="InterPro" id="IPR012347">
    <property type="entry name" value="Ferritin-like"/>
</dbReference>
<name>A0ABS4K5J4_9CLOT</name>
<dbReference type="EMBL" id="JAGGLL010000016">
    <property type="protein sequence ID" value="MBP2022426.1"/>
    <property type="molecule type" value="Genomic_DNA"/>
</dbReference>
<keyword evidence="2" id="KW-1185">Reference proteome</keyword>
<dbReference type="RefSeq" id="WP_021281963.1">
    <property type="nucleotide sequence ID" value="NZ_JAGGLL010000016.1"/>
</dbReference>
<accession>A0ABS4K5J4</accession>
<sequence length="75" mass="8667">MDKQYIAPHECIQLHEILTFKNLCLTKSLTMSKLVSDEELKGILNQDATLGEEHVKELKALMEEARSDWDRLPNI</sequence>
<evidence type="ECO:0008006" key="3">
    <source>
        <dbReference type="Google" id="ProtNLM"/>
    </source>
</evidence>
<comment type="caution">
    <text evidence="1">The sequence shown here is derived from an EMBL/GenBank/DDBJ whole genome shotgun (WGS) entry which is preliminary data.</text>
</comment>
<dbReference type="Proteomes" id="UP001519308">
    <property type="component" value="Unassembled WGS sequence"/>
</dbReference>
<evidence type="ECO:0000313" key="1">
    <source>
        <dbReference type="EMBL" id="MBP2022426.1"/>
    </source>
</evidence>
<gene>
    <name evidence="1" type="ORF">J2Z44_002247</name>
</gene>